<feature type="transmembrane region" description="Helical" evidence="1">
    <location>
        <begin position="41"/>
        <end position="64"/>
    </location>
</feature>
<keyword evidence="3" id="KW-1185">Reference proteome</keyword>
<accession>A0A6G0ZGT6</accession>
<dbReference type="EMBL" id="VUJU01000451">
    <property type="protein sequence ID" value="KAF0770327.1"/>
    <property type="molecule type" value="Genomic_DNA"/>
</dbReference>
<keyword evidence="1" id="KW-0472">Membrane</keyword>
<evidence type="ECO:0000313" key="2">
    <source>
        <dbReference type="EMBL" id="KAF0770327.1"/>
    </source>
</evidence>
<reference evidence="2 3" key="1">
    <citation type="submission" date="2019-08" db="EMBL/GenBank/DDBJ databases">
        <title>Whole genome of Aphis craccivora.</title>
        <authorList>
            <person name="Voronova N.V."/>
            <person name="Shulinski R.S."/>
            <person name="Bandarenka Y.V."/>
            <person name="Zhorov D.G."/>
            <person name="Warner D."/>
        </authorList>
    </citation>
    <scope>NUCLEOTIDE SEQUENCE [LARGE SCALE GENOMIC DNA]</scope>
    <source>
        <strain evidence="2">180601</strain>
        <tissue evidence="2">Whole Body</tissue>
    </source>
</reference>
<dbReference type="AlphaFoldDB" id="A0A6G0ZGT6"/>
<evidence type="ECO:0000313" key="3">
    <source>
        <dbReference type="Proteomes" id="UP000478052"/>
    </source>
</evidence>
<keyword evidence="1" id="KW-1133">Transmembrane helix</keyword>
<keyword evidence="1" id="KW-0812">Transmembrane</keyword>
<organism evidence="2 3">
    <name type="scientific">Aphis craccivora</name>
    <name type="common">Cowpea aphid</name>
    <dbReference type="NCBI Taxonomy" id="307492"/>
    <lineage>
        <taxon>Eukaryota</taxon>
        <taxon>Metazoa</taxon>
        <taxon>Ecdysozoa</taxon>
        <taxon>Arthropoda</taxon>
        <taxon>Hexapoda</taxon>
        <taxon>Insecta</taxon>
        <taxon>Pterygota</taxon>
        <taxon>Neoptera</taxon>
        <taxon>Paraneoptera</taxon>
        <taxon>Hemiptera</taxon>
        <taxon>Sternorrhyncha</taxon>
        <taxon>Aphidomorpha</taxon>
        <taxon>Aphidoidea</taxon>
        <taxon>Aphididae</taxon>
        <taxon>Aphidini</taxon>
        <taxon>Aphis</taxon>
        <taxon>Aphis</taxon>
    </lineage>
</organism>
<evidence type="ECO:0000256" key="1">
    <source>
        <dbReference type="SAM" id="Phobius"/>
    </source>
</evidence>
<dbReference type="Proteomes" id="UP000478052">
    <property type="component" value="Unassembled WGS sequence"/>
</dbReference>
<gene>
    <name evidence="2" type="ORF">FWK35_00015927</name>
</gene>
<feature type="transmembrane region" description="Helical" evidence="1">
    <location>
        <begin position="12"/>
        <end position="29"/>
    </location>
</feature>
<dbReference type="OrthoDB" id="8188337at2759"/>
<comment type="caution">
    <text evidence="2">The sequence shown here is derived from an EMBL/GenBank/DDBJ whole genome shotgun (WGS) entry which is preliminary data.</text>
</comment>
<sequence length="82" mass="9111">MALIVPEESQRPYRFGMTLVCIGALFNWLGLADHHTKPVPAVRYIGVGLVASGAVLICMAMCFWMNSVRDDEDDVSITLYFS</sequence>
<protein>
    <submittedName>
        <fullName evidence="2">Uncharacterized protein</fullName>
    </submittedName>
</protein>
<name>A0A6G0ZGT6_APHCR</name>
<proteinExistence type="predicted"/>